<keyword evidence="6" id="KW-1185">Reference proteome</keyword>
<evidence type="ECO:0000256" key="2">
    <source>
        <dbReference type="ARBA" id="ARBA00023253"/>
    </source>
</evidence>
<reference evidence="5" key="1">
    <citation type="submission" date="2021-03" db="EMBL/GenBank/DDBJ databases">
        <title>Evolutionary innovations through gain and loss of genes in the ectomycorrhizal Boletales.</title>
        <authorList>
            <person name="Wu G."/>
            <person name="Miyauchi S."/>
            <person name="Morin E."/>
            <person name="Yang Z.-L."/>
            <person name="Xu J."/>
            <person name="Martin F.M."/>
        </authorList>
    </citation>
    <scope>NUCLEOTIDE SEQUENCE</scope>
    <source>
        <strain evidence="5">BR01</strain>
    </source>
</reference>
<dbReference type="CDD" id="cd11296">
    <property type="entry name" value="O-FucT_like"/>
    <property type="match status" value="1"/>
</dbReference>
<proteinExistence type="predicted"/>
<keyword evidence="2" id="KW-0294">Fucose metabolism</keyword>
<gene>
    <name evidence="5" type="ORF">JVT61DRAFT_4191</name>
</gene>
<dbReference type="AlphaFoldDB" id="A0A8I2YNM1"/>
<evidence type="ECO:0000256" key="3">
    <source>
        <dbReference type="ARBA" id="ARBA00023277"/>
    </source>
</evidence>
<feature type="transmembrane region" description="Helical" evidence="4">
    <location>
        <begin position="12"/>
        <end position="30"/>
    </location>
</feature>
<keyword evidence="1" id="KW-0808">Transferase</keyword>
<protein>
    <submittedName>
        <fullName evidence="5">Uncharacterized protein</fullName>
    </submittedName>
</protein>
<dbReference type="Gene3D" id="3.40.50.11350">
    <property type="match status" value="1"/>
</dbReference>
<name>A0A8I2YNM1_9AGAM</name>
<dbReference type="InterPro" id="IPR019378">
    <property type="entry name" value="GDP-Fuc_O-FucTrfase"/>
</dbReference>
<keyword evidence="3" id="KW-0119">Carbohydrate metabolism</keyword>
<evidence type="ECO:0000256" key="1">
    <source>
        <dbReference type="ARBA" id="ARBA00022679"/>
    </source>
</evidence>
<dbReference type="GO" id="GO:0006004">
    <property type="term" value="P:fucose metabolic process"/>
    <property type="evidence" value="ECO:0007669"/>
    <property type="project" value="UniProtKB-KW"/>
</dbReference>
<evidence type="ECO:0000256" key="4">
    <source>
        <dbReference type="SAM" id="Phobius"/>
    </source>
</evidence>
<dbReference type="Pfam" id="PF10250">
    <property type="entry name" value="O-FucT"/>
    <property type="match status" value="1"/>
</dbReference>
<sequence>MASYGLTRRGIKLLRFLSLVSIGLLIYIRWHDIFPQHPLPFEKARESENSLPHYNEYEHKTVKYLLAANHFHSKKSKTLQCKNALLTHHPYPCRFGVGERHARLCHDGLARPYHQSIVSDSRCFVFHPSATLRTSNFVVTWYKALCLMTTFGTRTVHSTQNIMASKSLRAFLSPLSWAVRWSAVHGPPAIKHHSRFPENSSIKSARIQLSCQQSDINTDDVRFNDDIPASYIFEQWVEKINAIDDPCLMFDSNSSPIFEYWIYGNKKRMLSIWPYLSRSPVSRQWGWSSLVEDAVRRHFHPLESKLPSFLRGISNVFREESSSLAIPGLLAIHIRRGDFKDHCVHLAKWSADWHAFNSFPEFIDKFDPPSDSGWGQASEQTIELYNRRCYPSIEQIVEKVDRVQKEAADPLRHLYIMTNGPTPWVQELKSALAQNMSWDHISSSRDLELTWEQKFVAYAVDMYIAQRAQVFIGNGDSNRTRTDSGKTGFGTCVVTNLTD</sequence>
<keyword evidence="4" id="KW-0812">Transmembrane</keyword>
<dbReference type="OrthoDB" id="2559662at2759"/>
<dbReference type="EMBL" id="JAGFBS010000017">
    <property type="protein sequence ID" value="KAG6374807.1"/>
    <property type="molecule type" value="Genomic_DNA"/>
</dbReference>
<organism evidence="5 6">
    <name type="scientific">Boletus reticuloceps</name>
    <dbReference type="NCBI Taxonomy" id="495285"/>
    <lineage>
        <taxon>Eukaryota</taxon>
        <taxon>Fungi</taxon>
        <taxon>Dikarya</taxon>
        <taxon>Basidiomycota</taxon>
        <taxon>Agaricomycotina</taxon>
        <taxon>Agaricomycetes</taxon>
        <taxon>Agaricomycetidae</taxon>
        <taxon>Boletales</taxon>
        <taxon>Boletineae</taxon>
        <taxon>Boletaceae</taxon>
        <taxon>Boletoideae</taxon>
        <taxon>Boletus</taxon>
    </lineage>
</organism>
<evidence type="ECO:0000313" key="6">
    <source>
        <dbReference type="Proteomes" id="UP000683000"/>
    </source>
</evidence>
<comment type="caution">
    <text evidence="5">The sequence shown here is derived from an EMBL/GenBank/DDBJ whole genome shotgun (WGS) entry which is preliminary data.</text>
</comment>
<dbReference type="GO" id="GO:0016740">
    <property type="term" value="F:transferase activity"/>
    <property type="evidence" value="ECO:0007669"/>
    <property type="project" value="UniProtKB-KW"/>
</dbReference>
<keyword evidence="4" id="KW-1133">Transmembrane helix</keyword>
<dbReference type="Proteomes" id="UP000683000">
    <property type="component" value="Unassembled WGS sequence"/>
</dbReference>
<evidence type="ECO:0000313" key="5">
    <source>
        <dbReference type="EMBL" id="KAG6374807.1"/>
    </source>
</evidence>
<accession>A0A8I2YNM1</accession>
<keyword evidence="4" id="KW-0472">Membrane</keyword>